<comment type="caution">
    <text evidence="3">The sequence shown here is derived from an EMBL/GenBank/DDBJ whole genome shotgun (WGS) entry which is preliminary data.</text>
</comment>
<dbReference type="Proteomes" id="UP000248616">
    <property type="component" value="Unassembled WGS sequence"/>
</dbReference>
<proteinExistence type="predicted"/>
<dbReference type="RefSeq" id="WP_111546191.1">
    <property type="nucleotide sequence ID" value="NZ_MZXV01000050.1"/>
</dbReference>
<dbReference type="SUPFAM" id="SSF53474">
    <property type="entry name" value="alpha/beta-Hydrolases"/>
    <property type="match status" value="1"/>
</dbReference>
<evidence type="ECO:0000313" key="3">
    <source>
        <dbReference type="EMBL" id="PZV36387.1"/>
    </source>
</evidence>
<dbReference type="PANTHER" id="PTHR43037:SF5">
    <property type="entry name" value="FERULOYL ESTERASE"/>
    <property type="match status" value="1"/>
</dbReference>
<name>A0A2W7C0F4_9HYPH</name>
<keyword evidence="4" id="KW-1185">Reference proteome</keyword>
<dbReference type="PANTHER" id="PTHR43037">
    <property type="entry name" value="UNNAMED PRODUCT-RELATED"/>
    <property type="match status" value="1"/>
</dbReference>
<dbReference type="InterPro" id="IPR029058">
    <property type="entry name" value="AB_hydrolase_fold"/>
</dbReference>
<evidence type="ECO:0000256" key="2">
    <source>
        <dbReference type="ARBA" id="ARBA00022801"/>
    </source>
</evidence>
<dbReference type="InterPro" id="IPR050955">
    <property type="entry name" value="Plant_Biomass_Hydrol_Est"/>
</dbReference>
<keyword evidence="2 3" id="KW-0378">Hydrolase</keyword>
<dbReference type="OrthoDB" id="332706at2"/>
<evidence type="ECO:0000256" key="1">
    <source>
        <dbReference type="ARBA" id="ARBA00022729"/>
    </source>
</evidence>
<accession>A0A2W7C0F4</accession>
<evidence type="ECO:0000313" key="4">
    <source>
        <dbReference type="Proteomes" id="UP000248616"/>
    </source>
</evidence>
<dbReference type="Gene3D" id="3.40.50.1820">
    <property type="entry name" value="alpha/beta hydrolase"/>
    <property type="match status" value="1"/>
</dbReference>
<sequence length="282" mass="31978">MSETNSLNFYDLGYTALFASRADQRFSYCLYVPSDYDENGDKRYGLAIVVHDTERTVGAYRDRFADFGEANDCIILAPLFPGGIIEPGDLSNYKLLKFHDIRFDLLLLSMVDEVAAKYRVDTGKFLLYGFSGGAHFAHRFYYAHPERLLGVSIGAPGVVTLLDDSRDWWVGVRNFESEFGKPLDIGLMRGVPVHMVIGDRDTETWEITIEPQDHWWMPDANIAGATRIDRMRSLRESYMARDINVRHDFVAGVGHDSEPVVAPVKVFFADVLRRRSSCDVNS</sequence>
<dbReference type="AlphaFoldDB" id="A0A2W7C0F4"/>
<gene>
    <name evidence="3" type="ORF">B5V02_21635</name>
</gene>
<dbReference type="EMBL" id="MZXV01000050">
    <property type="protein sequence ID" value="PZV36387.1"/>
    <property type="molecule type" value="Genomic_DNA"/>
</dbReference>
<organism evidence="3 4">
    <name type="scientific">Mesorhizobium kowhaii</name>
    <dbReference type="NCBI Taxonomy" id="1300272"/>
    <lineage>
        <taxon>Bacteria</taxon>
        <taxon>Pseudomonadati</taxon>
        <taxon>Pseudomonadota</taxon>
        <taxon>Alphaproteobacteria</taxon>
        <taxon>Hyphomicrobiales</taxon>
        <taxon>Phyllobacteriaceae</taxon>
        <taxon>Mesorhizobium</taxon>
    </lineage>
</organism>
<dbReference type="GO" id="GO:0016787">
    <property type="term" value="F:hydrolase activity"/>
    <property type="evidence" value="ECO:0007669"/>
    <property type="project" value="UniProtKB-KW"/>
</dbReference>
<reference evidence="4" key="1">
    <citation type="submission" date="2017-03" db="EMBL/GenBank/DDBJ databases">
        <authorList>
            <person name="Safronova V.I."/>
            <person name="Sazanova A.L."/>
            <person name="Chirak E.R."/>
        </authorList>
    </citation>
    <scope>NUCLEOTIDE SEQUENCE [LARGE SCALE GENOMIC DNA]</scope>
    <source>
        <strain evidence="4">Ach-343</strain>
    </source>
</reference>
<protein>
    <submittedName>
        <fullName evidence="3">Hydrolase</fullName>
    </submittedName>
</protein>
<keyword evidence="1" id="KW-0732">Signal</keyword>